<feature type="compositionally biased region" description="Polar residues" evidence="5">
    <location>
        <begin position="261"/>
        <end position="272"/>
    </location>
</feature>
<dbReference type="GO" id="GO:0006417">
    <property type="term" value="P:regulation of translation"/>
    <property type="evidence" value="ECO:0007669"/>
    <property type="project" value="UniProtKB-KW"/>
</dbReference>
<evidence type="ECO:0000256" key="5">
    <source>
        <dbReference type="SAM" id="MobiDB-lite"/>
    </source>
</evidence>
<reference evidence="9" key="2">
    <citation type="submission" date="2025-09" db="UniProtKB">
        <authorList>
            <consortium name="Ensembl"/>
        </authorList>
    </citation>
    <scope>IDENTIFICATION</scope>
</reference>
<dbReference type="Proteomes" id="UP000261360">
    <property type="component" value="Unplaced"/>
</dbReference>
<evidence type="ECO:0000313" key="9">
    <source>
        <dbReference type="Ensembl" id="ENSSLDP00000014248.1"/>
    </source>
</evidence>
<organism evidence="9 10">
    <name type="scientific">Seriola lalandi dorsalis</name>
    <dbReference type="NCBI Taxonomy" id="1841481"/>
    <lineage>
        <taxon>Eukaryota</taxon>
        <taxon>Metazoa</taxon>
        <taxon>Chordata</taxon>
        <taxon>Craniata</taxon>
        <taxon>Vertebrata</taxon>
        <taxon>Euteleostomi</taxon>
        <taxon>Actinopterygii</taxon>
        <taxon>Neopterygii</taxon>
        <taxon>Teleostei</taxon>
        <taxon>Neoteleostei</taxon>
        <taxon>Acanthomorphata</taxon>
        <taxon>Carangaria</taxon>
        <taxon>Carangiformes</taxon>
        <taxon>Carangidae</taxon>
        <taxon>Seriola</taxon>
    </lineage>
</organism>
<evidence type="ECO:0000256" key="4">
    <source>
        <dbReference type="PROSITE-ProRule" id="PRU00869"/>
    </source>
</evidence>
<reference evidence="9" key="1">
    <citation type="submission" date="2025-08" db="UniProtKB">
        <authorList>
            <consortium name="Ensembl"/>
        </authorList>
    </citation>
    <scope>IDENTIFICATION</scope>
</reference>
<dbReference type="GO" id="GO:1990904">
    <property type="term" value="C:ribonucleoprotein complex"/>
    <property type="evidence" value="ECO:0007669"/>
    <property type="project" value="UniProtKB-KW"/>
</dbReference>
<dbReference type="GO" id="GO:0003729">
    <property type="term" value="F:mRNA binding"/>
    <property type="evidence" value="ECO:0007669"/>
    <property type="project" value="TreeGrafter"/>
</dbReference>
<dbReference type="STRING" id="1841481.ENSSLDP00000014248"/>
<dbReference type="PANTHER" id="PTHR13586:SF1">
    <property type="entry name" value="PROTEIN LSM14 HOMOLOG B"/>
    <property type="match status" value="1"/>
</dbReference>
<evidence type="ECO:0000259" key="6">
    <source>
        <dbReference type="PROSITE" id="PS51512"/>
    </source>
</evidence>
<feature type="domain" description="TFG box profile" evidence="8">
    <location>
        <begin position="218"/>
        <end position="238"/>
    </location>
</feature>
<dbReference type="InterPro" id="IPR025762">
    <property type="entry name" value="DFDF"/>
</dbReference>
<dbReference type="PROSITE" id="PS51536">
    <property type="entry name" value="TFG"/>
    <property type="match status" value="1"/>
</dbReference>
<dbReference type="InterPro" id="IPR025768">
    <property type="entry name" value="TFG_box"/>
</dbReference>
<accession>A0A3B4XRB8</accession>
<feature type="region of interest" description="Disordered" evidence="5">
    <location>
        <begin position="247"/>
        <end position="272"/>
    </location>
</feature>
<keyword evidence="1" id="KW-0810">Translation regulation</keyword>
<evidence type="ECO:0000313" key="10">
    <source>
        <dbReference type="Proteomes" id="UP000261360"/>
    </source>
</evidence>
<proteinExistence type="predicted"/>
<sequence>MPAYNQLSASSLLNQQYAAALGLVSCLHDTVFSCVHHAGSVLPGLHVRRGPMVEKAVQTLQMERSRQWRGLTPSQEQEQRWDRRRLQRTRGDSSQTRRVVPKAQQEARQQTDENRPPPPPPRRRQGNSRRRRNRSRGQLMVANAPSATLKFDTDFDFDSSNAQFIKEELEREGQDRMNMKEKKEKGELHSAAQDVHFGPKYYYDKAKSFFDNISSDNKFRLTWAEERKRNLETFGVPGRFLRGQGFRGGYTGRRGRGAAQSLPSFRTRSGQL</sequence>
<protein>
    <submittedName>
        <fullName evidence="9">LSM family member 14B</fullName>
    </submittedName>
</protein>
<feature type="short sequence motif" description="TFG box" evidence="4">
    <location>
        <begin position="218"/>
        <end position="238"/>
    </location>
</feature>
<feature type="domain" description="DFDF" evidence="6">
    <location>
        <begin position="143"/>
        <end position="179"/>
    </location>
</feature>
<feature type="domain" description="FFD box profile" evidence="7">
    <location>
        <begin position="201"/>
        <end position="217"/>
    </location>
</feature>
<name>A0A3B4XRB8_SERLL</name>
<feature type="region of interest" description="Disordered" evidence="5">
    <location>
        <begin position="63"/>
        <end position="142"/>
    </location>
</feature>
<dbReference type="AlphaFoldDB" id="A0A3B4XRB8"/>
<dbReference type="Ensembl" id="ENSSLDT00000014791.1">
    <property type="protein sequence ID" value="ENSSLDP00000014248.1"/>
    <property type="gene ID" value="ENSSLDG00000011354.1"/>
</dbReference>
<keyword evidence="10" id="KW-1185">Reference proteome</keyword>
<feature type="short sequence motif" description="FFD box" evidence="3">
    <location>
        <begin position="201"/>
        <end position="217"/>
    </location>
</feature>
<feature type="compositionally biased region" description="Basic residues" evidence="5">
    <location>
        <begin position="121"/>
        <end position="135"/>
    </location>
</feature>
<evidence type="ECO:0000256" key="1">
    <source>
        <dbReference type="ARBA" id="ARBA00022845"/>
    </source>
</evidence>
<evidence type="ECO:0000256" key="3">
    <source>
        <dbReference type="PROSITE-ProRule" id="PRU00846"/>
    </source>
</evidence>
<dbReference type="InterPro" id="IPR025761">
    <property type="entry name" value="FFD_box"/>
</dbReference>
<dbReference type="PROSITE" id="PS51512">
    <property type="entry name" value="DFDF"/>
    <property type="match status" value="1"/>
</dbReference>
<keyword evidence="2" id="KW-0687">Ribonucleoprotein</keyword>
<dbReference type="GeneTree" id="ENSGT00940000156010"/>
<evidence type="ECO:0000259" key="8">
    <source>
        <dbReference type="PROSITE" id="PS51536"/>
    </source>
</evidence>
<dbReference type="SMART" id="SM01199">
    <property type="entry name" value="FDF"/>
    <property type="match status" value="1"/>
</dbReference>
<dbReference type="InterPro" id="IPR019050">
    <property type="entry name" value="FDF_dom"/>
</dbReference>
<dbReference type="PROSITE" id="PS51513">
    <property type="entry name" value="FFD"/>
    <property type="match status" value="1"/>
</dbReference>
<dbReference type="PANTHER" id="PTHR13586">
    <property type="entry name" value="SCD6 PROTEIN-RELATED"/>
    <property type="match status" value="1"/>
</dbReference>
<evidence type="ECO:0000256" key="2">
    <source>
        <dbReference type="ARBA" id="ARBA00023274"/>
    </source>
</evidence>
<evidence type="ECO:0000259" key="7">
    <source>
        <dbReference type="PROSITE" id="PS51513"/>
    </source>
</evidence>